<reference evidence="5 6" key="1">
    <citation type="submission" date="2019-11" db="EMBL/GenBank/DDBJ databases">
        <title>Paenibacillus monticola sp. nov., a novel PGPR strain isolated from mountain sample in China.</title>
        <authorList>
            <person name="Zhao Q."/>
            <person name="Li H.-P."/>
            <person name="Zhang J.-L."/>
        </authorList>
    </citation>
    <scope>NUCLEOTIDE SEQUENCE [LARGE SCALE GENOMIC DNA]</scope>
    <source>
        <strain evidence="5 6">LC-T2</strain>
    </source>
</reference>
<dbReference type="InterPro" id="IPR017871">
    <property type="entry name" value="ABC_transporter-like_CS"/>
</dbReference>
<dbReference type="RefSeq" id="WP_338115694.1">
    <property type="nucleotide sequence ID" value="NZ_WJXB01000002.1"/>
</dbReference>
<evidence type="ECO:0000256" key="3">
    <source>
        <dbReference type="ARBA" id="ARBA00022840"/>
    </source>
</evidence>
<name>A0A7X2L0W0_9BACL</name>
<dbReference type="EMBL" id="WJXB01000002">
    <property type="protein sequence ID" value="MRN52734.1"/>
    <property type="molecule type" value="Genomic_DNA"/>
</dbReference>
<dbReference type="Gene3D" id="3.40.50.300">
    <property type="entry name" value="P-loop containing nucleotide triphosphate hydrolases"/>
    <property type="match status" value="1"/>
</dbReference>
<dbReference type="InterPro" id="IPR003593">
    <property type="entry name" value="AAA+_ATPase"/>
</dbReference>
<evidence type="ECO:0000256" key="2">
    <source>
        <dbReference type="ARBA" id="ARBA00022741"/>
    </source>
</evidence>
<protein>
    <submittedName>
        <fullName evidence="5">Phosphate ABC transporter ATP-binding protein</fullName>
    </submittedName>
</protein>
<dbReference type="InterPro" id="IPR027417">
    <property type="entry name" value="P-loop_NTPase"/>
</dbReference>
<evidence type="ECO:0000259" key="4">
    <source>
        <dbReference type="PROSITE" id="PS50893"/>
    </source>
</evidence>
<keyword evidence="2" id="KW-0547">Nucleotide-binding</keyword>
<gene>
    <name evidence="5" type="primary">pstB</name>
    <name evidence="5" type="ORF">GJB61_06945</name>
</gene>
<accession>A0A7X2L0W0</accession>
<keyword evidence="3 5" id="KW-0067">ATP-binding</keyword>
<dbReference type="PROSITE" id="PS00211">
    <property type="entry name" value="ABC_TRANSPORTER_1"/>
    <property type="match status" value="1"/>
</dbReference>
<dbReference type="InterPro" id="IPR003439">
    <property type="entry name" value="ABC_transporter-like_ATP-bd"/>
</dbReference>
<dbReference type="SUPFAM" id="SSF52540">
    <property type="entry name" value="P-loop containing nucleoside triphosphate hydrolases"/>
    <property type="match status" value="1"/>
</dbReference>
<evidence type="ECO:0000256" key="1">
    <source>
        <dbReference type="ARBA" id="ARBA00022448"/>
    </source>
</evidence>
<dbReference type="PANTHER" id="PTHR43423:SF1">
    <property type="entry name" value="ABC TRANSPORTER I FAMILY MEMBER 17"/>
    <property type="match status" value="1"/>
</dbReference>
<keyword evidence="1" id="KW-0813">Transport</keyword>
<dbReference type="GO" id="GO:0016887">
    <property type="term" value="F:ATP hydrolysis activity"/>
    <property type="evidence" value="ECO:0007669"/>
    <property type="project" value="InterPro"/>
</dbReference>
<keyword evidence="6" id="KW-1185">Reference proteome</keyword>
<dbReference type="Pfam" id="PF00005">
    <property type="entry name" value="ABC_tran"/>
    <property type="match status" value="1"/>
</dbReference>
<feature type="domain" description="ABC transporter" evidence="4">
    <location>
        <begin position="2"/>
        <end position="243"/>
    </location>
</feature>
<dbReference type="GO" id="GO:0016020">
    <property type="term" value="C:membrane"/>
    <property type="evidence" value="ECO:0007669"/>
    <property type="project" value="InterPro"/>
</dbReference>
<dbReference type="SMART" id="SM00382">
    <property type="entry name" value="AAA"/>
    <property type="match status" value="1"/>
</dbReference>
<dbReference type="PANTHER" id="PTHR43423">
    <property type="entry name" value="ABC TRANSPORTER I FAMILY MEMBER 17"/>
    <property type="match status" value="1"/>
</dbReference>
<evidence type="ECO:0000313" key="6">
    <source>
        <dbReference type="Proteomes" id="UP000463051"/>
    </source>
</evidence>
<dbReference type="PROSITE" id="PS50893">
    <property type="entry name" value="ABC_TRANSPORTER_2"/>
    <property type="match status" value="1"/>
</dbReference>
<proteinExistence type="predicted"/>
<evidence type="ECO:0000313" key="5">
    <source>
        <dbReference type="EMBL" id="MRN52734.1"/>
    </source>
</evidence>
<organism evidence="5 6">
    <name type="scientific">Paenibacillus monticola</name>
    <dbReference type="NCBI Taxonomy" id="2666075"/>
    <lineage>
        <taxon>Bacteria</taxon>
        <taxon>Bacillati</taxon>
        <taxon>Bacillota</taxon>
        <taxon>Bacilli</taxon>
        <taxon>Bacillales</taxon>
        <taxon>Paenibacillaceae</taxon>
        <taxon>Paenibacillus</taxon>
    </lineage>
</organism>
<dbReference type="Proteomes" id="UP000463051">
    <property type="component" value="Unassembled WGS sequence"/>
</dbReference>
<dbReference type="NCBIfam" id="TIGR00972">
    <property type="entry name" value="3a0107s01c2"/>
    <property type="match status" value="1"/>
</dbReference>
<dbReference type="InterPro" id="IPR005670">
    <property type="entry name" value="PstB-like"/>
</dbReference>
<dbReference type="AlphaFoldDB" id="A0A7X2L0W0"/>
<dbReference type="CDD" id="cd03260">
    <property type="entry name" value="ABC_PstB_phosphate_transporter"/>
    <property type="match status" value="1"/>
</dbReference>
<dbReference type="GO" id="GO:0005315">
    <property type="term" value="F:phosphate transmembrane transporter activity"/>
    <property type="evidence" value="ECO:0007669"/>
    <property type="project" value="InterPro"/>
</dbReference>
<sequence length="248" mass="27740">MIQVDKLNVYYGALHALKNINLGFPEKSITALIGPSGCGKSTLLRTINRMNDQLQHMKVEGDIIISRVSIYGKEVRTEMLRKRVGMVFQLPNPFPSSIYDNIAYGPRLHGIKKKKELDGIVENSLRAAAVWDEVKDNLKQHALSLSGGQQQRLCIARALAVNPDILLMDESTAALDPLSTQKIEELVKELKKEYTIVMVTHNLAQAARVSDQTAFLLSGEVIEFARTVDLFSEPVDKRTENYIMGRFG</sequence>
<comment type="caution">
    <text evidence="5">The sequence shown here is derived from an EMBL/GenBank/DDBJ whole genome shotgun (WGS) entry which is preliminary data.</text>
</comment>
<dbReference type="GO" id="GO:0035435">
    <property type="term" value="P:phosphate ion transmembrane transport"/>
    <property type="evidence" value="ECO:0007669"/>
    <property type="project" value="InterPro"/>
</dbReference>
<dbReference type="GO" id="GO:0005524">
    <property type="term" value="F:ATP binding"/>
    <property type="evidence" value="ECO:0007669"/>
    <property type="project" value="UniProtKB-KW"/>
</dbReference>